<reference evidence="1 2" key="1">
    <citation type="submission" date="2014-02" db="EMBL/GenBank/DDBJ databases">
        <title>Expanding our view of genomic diversity in Candidatus Accumulibacter clades.</title>
        <authorList>
            <person name="Skennerton C.T."/>
            <person name="Barr J.J."/>
            <person name="Slater F.R."/>
            <person name="Bond P.L."/>
            <person name="Tyson G.W."/>
        </authorList>
    </citation>
    <scope>NUCLEOTIDE SEQUENCE [LARGE SCALE GENOMIC DNA]</scope>
    <source>
        <strain evidence="2">BA-92</strain>
    </source>
</reference>
<dbReference type="Proteomes" id="UP000021816">
    <property type="component" value="Unassembled WGS sequence"/>
</dbReference>
<dbReference type="AlphaFoldDB" id="A0A011PL71"/>
<name>A0A011PL71_9PROT</name>
<sequence>MEWMESLLTIVFLSVLAYVGVSMLGAARWAFLTRALQSRLVAERQAVVPARFDQRELRGLPDPVQRYFRLALTAGQPMLGAVRIEHAGSFNIAESGADRWKPFTSGERVIARRPGFVWDGRVTIVPGLTVHVHDAYVAGEGTLHPALFGLTSLAKRQGRGDIAQDELMRFLAEAACYPTALLPSQGVQWQAVDQNSAIATLKDGEVSISLLFGFDEEGLIESVRAEARGRTLNGKVVVSPWEGLWSDYQQHEGMTIPMRGEARWLMPQGPRPYWRARIGRIDYEFV</sequence>
<evidence type="ECO:0000313" key="1">
    <source>
        <dbReference type="EMBL" id="EXI77560.1"/>
    </source>
</evidence>
<organism evidence="1 2">
    <name type="scientific">Candidatus Accumulibacter appositus</name>
    <dbReference type="NCBI Taxonomy" id="1454003"/>
    <lineage>
        <taxon>Bacteria</taxon>
        <taxon>Pseudomonadati</taxon>
        <taxon>Pseudomonadota</taxon>
        <taxon>Betaproteobacteria</taxon>
        <taxon>Candidatus Accumulibacter</taxon>
    </lineage>
</organism>
<comment type="caution">
    <text evidence="1">The sequence shown here is derived from an EMBL/GenBank/DDBJ whole genome shotgun (WGS) entry which is preliminary data.</text>
</comment>
<accession>A0A011PL71</accession>
<dbReference type="InterPro" id="IPR054213">
    <property type="entry name" value="DUF6920"/>
</dbReference>
<dbReference type="STRING" id="1454003.AW10_03749"/>
<dbReference type="PATRIC" id="fig|1454003.3.peg.3809"/>
<proteinExistence type="predicted"/>
<dbReference type="Pfam" id="PF21900">
    <property type="entry name" value="DUF6920"/>
    <property type="match status" value="1"/>
</dbReference>
<dbReference type="EMBL" id="JEMX01000097">
    <property type="protein sequence ID" value="EXI77560.1"/>
    <property type="molecule type" value="Genomic_DNA"/>
</dbReference>
<protein>
    <submittedName>
        <fullName evidence="1">Uncharacterized protein</fullName>
    </submittedName>
</protein>
<evidence type="ECO:0000313" key="2">
    <source>
        <dbReference type="Proteomes" id="UP000021816"/>
    </source>
</evidence>
<gene>
    <name evidence="1" type="ORF">AW10_03749</name>
</gene>